<feature type="domain" description="Disease resistance protein At4g27190-like leucine-rich repeats" evidence="2">
    <location>
        <begin position="320"/>
        <end position="464"/>
    </location>
</feature>
<proteinExistence type="predicted"/>
<protein>
    <recommendedName>
        <fullName evidence="2">Disease resistance protein At4g27190-like leucine-rich repeats domain-containing protein</fullName>
    </recommendedName>
</protein>
<organism evidence="3 4">
    <name type="scientific">Nyssa sinensis</name>
    <dbReference type="NCBI Taxonomy" id="561372"/>
    <lineage>
        <taxon>Eukaryota</taxon>
        <taxon>Viridiplantae</taxon>
        <taxon>Streptophyta</taxon>
        <taxon>Embryophyta</taxon>
        <taxon>Tracheophyta</taxon>
        <taxon>Spermatophyta</taxon>
        <taxon>Magnoliopsida</taxon>
        <taxon>eudicotyledons</taxon>
        <taxon>Gunneridae</taxon>
        <taxon>Pentapetalae</taxon>
        <taxon>asterids</taxon>
        <taxon>Cornales</taxon>
        <taxon>Nyssaceae</taxon>
        <taxon>Nyssa</taxon>
    </lineage>
</organism>
<dbReference type="Pfam" id="PF23247">
    <property type="entry name" value="LRR_RPS2"/>
    <property type="match status" value="3"/>
</dbReference>
<feature type="domain" description="Disease resistance protein At4g27190-like leucine-rich repeats" evidence="2">
    <location>
        <begin position="1"/>
        <end position="94"/>
    </location>
</feature>
<dbReference type="SUPFAM" id="SSF52047">
    <property type="entry name" value="RNI-like"/>
    <property type="match status" value="2"/>
</dbReference>
<dbReference type="Proteomes" id="UP000325577">
    <property type="component" value="Linkage Group LG4"/>
</dbReference>
<keyword evidence="4" id="KW-1185">Reference proteome</keyword>
<feature type="domain" description="Disease resistance protein At4g27190-like leucine-rich repeats" evidence="2">
    <location>
        <begin position="155"/>
        <end position="281"/>
    </location>
</feature>
<accession>A0A5J5A549</accession>
<dbReference type="Gene3D" id="3.80.10.10">
    <property type="entry name" value="Ribonuclease Inhibitor"/>
    <property type="match status" value="3"/>
</dbReference>
<evidence type="ECO:0000256" key="1">
    <source>
        <dbReference type="ARBA" id="ARBA00022821"/>
    </source>
</evidence>
<dbReference type="PANTHER" id="PTHR33463:SF209">
    <property type="entry name" value="DISEASE RESISTANCE PROTEIN RPS2-LIKE"/>
    <property type="match status" value="1"/>
</dbReference>
<dbReference type="EMBL" id="CM018047">
    <property type="protein sequence ID" value="KAA8524541.1"/>
    <property type="molecule type" value="Genomic_DNA"/>
</dbReference>
<keyword evidence="1" id="KW-0611">Plant defense</keyword>
<sequence>MKEIWHQQFPIENLRNLKLLKICQCNGLTNLFPRSALDGLIQLQELDIDSCEIMKEIVANESGEEEKAANNVIVFPQLRTLTLKNLPELVSFYQRINYTSEKLTIEDYPKTKAFGSKKQKANDRGFKGKMVEQGNVDAITEPPLFNEKVLFPTLEKVTLTGLNKMRKIWHEQLPVESFYKLKCLNIRDCHNLVTVIPPNLIQRLQNFQEIYIRSCDLVEKVCEVEGDDDEEDAANTLIFSKLRTLELENLQEFVGIYTSMEWPSLEILTIKNCPKITTFPNSRLKASDGESERKMDQENNLIIGITPSSFFSKKVLVPNLKALRIRNLQSLKEIWPPQFLAESFSQLRILEVQNCDKLLKVIPSNLLQQLQNLEKLDVTECESVEEVIQLEGANVVVLSQLRSLWLWNLPKLVEMWWNKDCNGILSCPNLSVLSVSGCNSLRNLFLSSVAKGFVNLQWLVIRDCLNMEEVVAKEEQLGEDSGDKLAFPSICGLELVNLPKLRSFYSGNLTLECPSLSDLWWKNCTNMLTFSSRLLITPKLSNIWADGKTLEVEGDLNSSIQQHILRGAGVKVCIKLKPPKVLIIIPT</sequence>
<dbReference type="PANTHER" id="PTHR33463">
    <property type="entry name" value="NB-ARC DOMAIN-CONTAINING PROTEIN-RELATED"/>
    <property type="match status" value="1"/>
</dbReference>
<gene>
    <name evidence="3" type="ORF">F0562_010964</name>
</gene>
<dbReference type="InterPro" id="IPR057135">
    <property type="entry name" value="At4g27190-like_LRR"/>
</dbReference>
<dbReference type="AlphaFoldDB" id="A0A5J5A549"/>
<evidence type="ECO:0000313" key="4">
    <source>
        <dbReference type="Proteomes" id="UP000325577"/>
    </source>
</evidence>
<reference evidence="3 4" key="1">
    <citation type="submission" date="2019-09" db="EMBL/GenBank/DDBJ databases">
        <title>A chromosome-level genome assembly of the Chinese tupelo Nyssa sinensis.</title>
        <authorList>
            <person name="Yang X."/>
            <person name="Kang M."/>
            <person name="Yang Y."/>
            <person name="Xiong H."/>
            <person name="Wang M."/>
            <person name="Zhang Z."/>
            <person name="Wang Z."/>
            <person name="Wu H."/>
            <person name="Ma T."/>
            <person name="Liu J."/>
            <person name="Xi Z."/>
        </authorList>
    </citation>
    <scope>NUCLEOTIDE SEQUENCE [LARGE SCALE GENOMIC DNA]</scope>
    <source>
        <strain evidence="3">J267</strain>
        <tissue evidence="3">Leaf</tissue>
    </source>
</reference>
<evidence type="ECO:0000259" key="2">
    <source>
        <dbReference type="Pfam" id="PF23247"/>
    </source>
</evidence>
<evidence type="ECO:0000313" key="3">
    <source>
        <dbReference type="EMBL" id="KAA8524541.1"/>
    </source>
</evidence>
<name>A0A5J5A549_9ASTE</name>
<dbReference type="OrthoDB" id="1747797at2759"/>
<dbReference type="InterPro" id="IPR050905">
    <property type="entry name" value="Plant_NBS-LRR"/>
</dbReference>
<dbReference type="InterPro" id="IPR032675">
    <property type="entry name" value="LRR_dom_sf"/>
</dbReference>